<reference evidence="1 2" key="1">
    <citation type="submission" date="2018-03" db="EMBL/GenBank/DDBJ databases">
        <title>Whole genome sequencing of Histamine producing bacteria.</title>
        <authorList>
            <person name="Butler K."/>
        </authorList>
    </citation>
    <scope>NUCLEOTIDE SEQUENCE [LARGE SCALE GENOMIC DNA]</scope>
    <source>
        <strain evidence="1 2">Res.4.1</strain>
    </source>
</reference>
<evidence type="ECO:0008006" key="3">
    <source>
        <dbReference type="Google" id="ProtNLM"/>
    </source>
</evidence>
<dbReference type="Pfam" id="PF12895">
    <property type="entry name" value="ANAPC3"/>
    <property type="match status" value="1"/>
</dbReference>
<dbReference type="RefSeq" id="WP_107185663.1">
    <property type="nucleotide sequence ID" value="NZ_JAWQGC010000001.1"/>
</dbReference>
<gene>
    <name evidence="1" type="ORF">C0W93_15740</name>
</gene>
<dbReference type="InterPro" id="IPR011990">
    <property type="entry name" value="TPR-like_helical_dom_sf"/>
</dbReference>
<dbReference type="Pfam" id="PF08238">
    <property type="entry name" value="Sel1"/>
    <property type="match status" value="4"/>
</dbReference>
<evidence type="ECO:0000313" key="1">
    <source>
        <dbReference type="EMBL" id="PSV09278.1"/>
    </source>
</evidence>
<dbReference type="Proteomes" id="UP000240530">
    <property type="component" value="Unassembled WGS sequence"/>
</dbReference>
<dbReference type="Gene3D" id="1.25.40.10">
    <property type="entry name" value="Tetratricopeptide repeat domain"/>
    <property type="match status" value="1"/>
</dbReference>
<dbReference type="InterPro" id="IPR050767">
    <property type="entry name" value="Sel1_AlgK"/>
</dbReference>
<evidence type="ECO:0000313" key="2">
    <source>
        <dbReference type="Proteomes" id="UP000240530"/>
    </source>
</evidence>
<protein>
    <recommendedName>
        <fullName evidence="3">Sel1 repeat family protein</fullName>
    </recommendedName>
</protein>
<dbReference type="PANTHER" id="PTHR11102">
    <property type="entry name" value="SEL-1-LIKE PROTEIN"/>
    <property type="match status" value="1"/>
</dbReference>
<dbReference type="PANTHER" id="PTHR11102:SF160">
    <property type="entry name" value="ERAD-ASSOCIATED E3 UBIQUITIN-PROTEIN LIGASE COMPONENT HRD3"/>
    <property type="match status" value="1"/>
</dbReference>
<dbReference type="AlphaFoldDB" id="A0A2T3KSB7"/>
<name>A0A2T3KSB7_PHOLD</name>
<dbReference type="SUPFAM" id="SSF81901">
    <property type="entry name" value="HCP-like"/>
    <property type="match status" value="2"/>
</dbReference>
<dbReference type="SMART" id="SM00671">
    <property type="entry name" value="SEL1"/>
    <property type="match status" value="5"/>
</dbReference>
<dbReference type="EMBL" id="PYNS01000020">
    <property type="protein sequence ID" value="PSV09278.1"/>
    <property type="molecule type" value="Genomic_DNA"/>
</dbReference>
<comment type="caution">
    <text evidence="1">The sequence shown here is derived from an EMBL/GenBank/DDBJ whole genome shotgun (WGS) entry which is preliminary data.</text>
</comment>
<dbReference type="InterPro" id="IPR006597">
    <property type="entry name" value="Sel1-like"/>
</dbReference>
<accession>A0A2T3KSB7</accession>
<sequence>MKRLLLPALILFSGCSIDKTEKEKTSAVIKNHVDEKNIKKVTSSATTLEERIQKVESPDTYQYEKTHHISAIQKLAVNDPNAMFYIAALYEEGDLLPLSPEKARELYKKAADKGHTLSRYYLALMLIDGKGGERNHSEAERLLLINHEKSHAPSSYSLAYLYFIHDDYENAAKLMESDKVEMNENNAYLLAISYLQLNKNTDEAVTLLHSSASKNHKYSHQTLGKIYRHGIHNTEQDLEKSYFHYTAAAKDNDPKVLYEIATLSFKYPFLIDNNYDIPLKQLTLAAKSDYEPATFQLAKLYDQGYQIKQDYQQAFYWYKKSAESGNNKAMYNLASMYANGDGVEESYEQAEFWLEESANHGNKRAIELLSQE</sequence>
<proteinExistence type="predicted"/>
<organism evidence="1 2">
    <name type="scientific">Photobacterium leiognathi subsp. mandapamensis</name>
    <name type="common">Photobacterium mandapamensis</name>
    <dbReference type="NCBI Taxonomy" id="48408"/>
    <lineage>
        <taxon>Bacteria</taxon>
        <taxon>Pseudomonadati</taxon>
        <taxon>Pseudomonadota</taxon>
        <taxon>Gammaproteobacteria</taxon>
        <taxon>Vibrionales</taxon>
        <taxon>Vibrionaceae</taxon>
        <taxon>Photobacterium</taxon>
    </lineage>
</organism>
<dbReference type="PROSITE" id="PS51257">
    <property type="entry name" value="PROKAR_LIPOPROTEIN"/>
    <property type="match status" value="1"/>
</dbReference>